<feature type="region of interest" description="Disordered" evidence="1">
    <location>
        <begin position="29"/>
        <end position="74"/>
    </location>
</feature>
<evidence type="ECO:0000256" key="1">
    <source>
        <dbReference type="SAM" id="MobiDB-lite"/>
    </source>
</evidence>
<dbReference type="AlphaFoldDB" id="A0A2J8AC42"/>
<name>A0A2J8AC42_9CHLO</name>
<reference evidence="2 3" key="1">
    <citation type="journal article" date="2017" name="Mol. Biol. Evol.">
        <title>The 4-celled Tetrabaena socialis nuclear genome reveals the essential components for genetic control of cell number at the origin of multicellularity in the volvocine lineage.</title>
        <authorList>
            <person name="Featherston J."/>
            <person name="Arakaki Y."/>
            <person name="Hanschen E.R."/>
            <person name="Ferris P.J."/>
            <person name="Michod R.E."/>
            <person name="Olson B.J.S.C."/>
            <person name="Nozaki H."/>
            <person name="Durand P.M."/>
        </authorList>
    </citation>
    <scope>NUCLEOTIDE SEQUENCE [LARGE SCALE GENOMIC DNA]</scope>
    <source>
        <strain evidence="2 3">NIES-571</strain>
    </source>
</reference>
<keyword evidence="3" id="KW-1185">Reference proteome</keyword>
<feature type="compositionally biased region" description="Gly residues" evidence="1">
    <location>
        <begin position="51"/>
        <end position="74"/>
    </location>
</feature>
<proteinExistence type="predicted"/>
<gene>
    <name evidence="2" type="ORF">TSOC_003209</name>
</gene>
<accession>A0A2J8AC42</accession>
<evidence type="ECO:0000313" key="2">
    <source>
        <dbReference type="EMBL" id="PNH10092.1"/>
    </source>
</evidence>
<dbReference type="Proteomes" id="UP000236333">
    <property type="component" value="Unassembled WGS sequence"/>
</dbReference>
<comment type="caution">
    <text evidence="2">The sequence shown here is derived from an EMBL/GenBank/DDBJ whole genome shotgun (WGS) entry which is preliminary data.</text>
</comment>
<dbReference type="EMBL" id="PGGS01000067">
    <property type="protein sequence ID" value="PNH10092.1"/>
    <property type="molecule type" value="Genomic_DNA"/>
</dbReference>
<sequence length="74" mass="7471">MQCRSVQWRQGRRQSYFTVIEGLFAGGTATPQGAEAAGLPGLRAGRDGRGRSIGGGGIGRHMRGGLGGGRGSGG</sequence>
<organism evidence="2 3">
    <name type="scientific">Tetrabaena socialis</name>
    <dbReference type="NCBI Taxonomy" id="47790"/>
    <lineage>
        <taxon>Eukaryota</taxon>
        <taxon>Viridiplantae</taxon>
        <taxon>Chlorophyta</taxon>
        <taxon>core chlorophytes</taxon>
        <taxon>Chlorophyceae</taxon>
        <taxon>CS clade</taxon>
        <taxon>Chlamydomonadales</taxon>
        <taxon>Tetrabaenaceae</taxon>
        <taxon>Tetrabaena</taxon>
    </lineage>
</organism>
<evidence type="ECO:0000313" key="3">
    <source>
        <dbReference type="Proteomes" id="UP000236333"/>
    </source>
</evidence>
<protein>
    <submittedName>
        <fullName evidence="2">Uncharacterized protein</fullName>
    </submittedName>
</protein>